<protein>
    <submittedName>
        <fullName evidence="2">Uncharacterized protein</fullName>
    </submittedName>
</protein>
<comment type="caution">
    <text evidence="2">The sequence shown here is derived from an EMBL/GenBank/DDBJ whole genome shotgun (WGS) entry which is preliminary data.</text>
</comment>
<accession>A0A835JAQ4</accession>
<dbReference type="Proteomes" id="UP000657918">
    <property type="component" value="Chromosome 16"/>
</dbReference>
<name>A0A835JAQ4_9ROSI</name>
<feature type="compositionally biased region" description="Basic and acidic residues" evidence="1">
    <location>
        <begin position="14"/>
        <end position="25"/>
    </location>
</feature>
<keyword evidence="3" id="KW-1185">Reference proteome</keyword>
<evidence type="ECO:0000256" key="1">
    <source>
        <dbReference type="SAM" id="MobiDB-lite"/>
    </source>
</evidence>
<dbReference type="EMBL" id="JADGMS010000016">
    <property type="protein sequence ID" value="KAF9665154.1"/>
    <property type="molecule type" value="Genomic_DNA"/>
</dbReference>
<reference evidence="2 3" key="1">
    <citation type="submission" date="2020-10" db="EMBL/GenBank/DDBJ databases">
        <title>Plant Genome Project.</title>
        <authorList>
            <person name="Zhang R.-G."/>
        </authorList>
    </citation>
    <scope>NUCLEOTIDE SEQUENCE [LARGE SCALE GENOMIC DNA]</scope>
    <source>
        <strain evidence="2">FAFU-HL-1</strain>
        <tissue evidence="2">Leaf</tissue>
    </source>
</reference>
<feature type="region of interest" description="Disordered" evidence="1">
    <location>
        <begin position="1"/>
        <end position="25"/>
    </location>
</feature>
<evidence type="ECO:0000313" key="3">
    <source>
        <dbReference type="Proteomes" id="UP000657918"/>
    </source>
</evidence>
<sequence length="85" mass="10195">MHEENCHLRGSVKAPEKDDPKHDNWFSEDQRVKSWLLLTIKPELMKHHIRLPIATIIWRKLKSAFMDEKNGVKIYTLNQKAFHLY</sequence>
<organism evidence="2 3">
    <name type="scientific">Salix dunnii</name>
    <dbReference type="NCBI Taxonomy" id="1413687"/>
    <lineage>
        <taxon>Eukaryota</taxon>
        <taxon>Viridiplantae</taxon>
        <taxon>Streptophyta</taxon>
        <taxon>Embryophyta</taxon>
        <taxon>Tracheophyta</taxon>
        <taxon>Spermatophyta</taxon>
        <taxon>Magnoliopsida</taxon>
        <taxon>eudicotyledons</taxon>
        <taxon>Gunneridae</taxon>
        <taxon>Pentapetalae</taxon>
        <taxon>rosids</taxon>
        <taxon>fabids</taxon>
        <taxon>Malpighiales</taxon>
        <taxon>Salicaceae</taxon>
        <taxon>Saliceae</taxon>
        <taxon>Salix</taxon>
    </lineage>
</organism>
<proteinExistence type="predicted"/>
<gene>
    <name evidence="2" type="ORF">SADUNF_Sadunf16G0092500</name>
</gene>
<evidence type="ECO:0000313" key="2">
    <source>
        <dbReference type="EMBL" id="KAF9665154.1"/>
    </source>
</evidence>
<dbReference type="OrthoDB" id="1190472at2759"/>
<dbReference type="AlphaFoldDB" id="A0A835JAQ4"/>